<sequence>MIWRCNLGVDLVLLGLLLVFTIYGFVKGFVHEVFVTIGLILGIWLGIKKAHLISSLSPPILLPEPWNQIISFFIIFAAVFLFTLFIRFLVKKFVSAIELDWLDKLIGGVYGFVQGVVIIWALLLVIIIFSPASAEVLNQSSVSKRILSLNKNLPNLSGELVRLKNRITELFTRSKISEKATNKPKHRTLI</sequence>
<accession>A0A7C6AAM8</accession>
<comment type="caution">
    <text evidence="6">The sequence shown here is derived from an EMBL/GenBank/DDBJ whole genome shotgun (WGS) entry which is preliminary data.</text>
</comment>
<feature type="transmembrane region" description="Helical" evidence="5">
    <location>
        <begin position="7"/>
        <end position="23"/>
    </location>
</feature>
<feature type="transmembrane region" description="Helical" evidence="5">
    <location>
        <begin position="29"/>
        <end position="47"/>
    </location>
</feature>
<keyword evidence="4 5" id="KW-0472">Membrane</keyword>
<evidence type="ECO:0000256" key="3">
    <source>
        <dbReference type="ARBA" id="ARBA00022989"/>
    </source>
</evidence>
<reference evidence="6" key="1">
    <citation type="journal article" date="2020" name="mSystems">
        <title>Genome- and Community-Level Interaction Insights into Carbon Utilization and Element Cycling Functions of Hydrothermarchaeota in Hydrothermal Sediment.</title>
        <authorList>
            <person name="Zhou Z."/>
            <person name="Liu Y."/>
            <person name="Xu W."/>
            <person name="Pan J."/>
            <person name="Luo Z.H."/>
            <person name="Li M."/>
        </authorList>
    </citation>
    <scope>NUCLEOTIDE SEQUENCE [LARGE SCALE GENOMIC DNA]</scope>
    <source>
        <strain evidence="6">SpSt-876</strain>
    </source>
</reference>
<dbReference type="GO" id="GO:0016020">
    <property type="term" value="C:membrane"/>
    <property type="evidence" value="ECO:0007669"/>
    <property type="project" value="UniProtKB-SubCell"/>
</dbReference>
<dbReference type="InterPro" id="IPR003825">
    <property type="entry name" value="Colicin-V_CvpA"/>
</dbReference>
<evidence type="ECO:0000313" key="6">
    <source>
        <dbReference type="EMBL" id="HHS52829.1"/>
    </source>
</evidence>
<proteinExistence type="predicted"/>
<dbReference type="EMBL" id="DTLI01000197">
    <property type="protein sequence ID" value="HHS52829.1"/>
    <property type="molecule type" value="Genomic_DNA"/>
</dbReference>
<gene>
    <name evidence="6" type="ORF">ENW73_08255</name>
</gene>
<protein>
    <submittedName>
        <fullName evidence="6">CvpA family protein</fullName>
    </submittedName>
</protein>
<feature type="transmembrane region" description="Helical" evidence="5">
    <location>
        <begin position="109"/>
        <end position="129"/>
    </location>
</feature>
<name>A0A7C6AAM8_UNCW3</name>
<dbReference type="GO" id="GO:0009403">
    <property type="term" value="P:toxin biosynthetic process"/>
    <property type="evidence" value="ECO:0007669"/>
    <property type="project" value="InterPro"/>
</dbReference>
<keyword evidence="3 5" id="KW-1133">Transmembrane helix</keyword>
<dbReference type="AlphaFoldDB" id="A0A7C6AAM8"/>
<evidence type="ECO:0000256" key="2">
    <source>
        <dbReference type="ARBA" id="ARBA00022692"/>
    </source>
</evidence>
<dbReference type="Pfam" id="PF02674">
    <property type="entry name" value="Colicin_V"/>
    <property type="match status" value="1"/>
</dbReference>
<dbReference type="PANTHER" id="PTHR37306">
    <property type="entry name" value="COLICIN V PRODUCTION PROTEIN"/>
    <property type="match status" value="1"/>
</dbReference>
<evidence type="ECO:0000256" key="4">
    <source>
        <dbReference type="ARBA" id="ARBA00023136"/>
    </source>
</evidence>
<evidence type="ECO:0000256" key="1">
    <source>
        <dbReference type="ARBA" id="ARBA00004141"/>
    </source>
</evidence>
<organism evidence="6">
    <name type="scientific">candidate division WOR-3 bacterium</name>
    <dbReference type="NCBI Taxonomy" id="2052148"/>
    <lineage>
        <taxon>Bacteria</taxon>
        <taxon>Bacteria division WOR-3</taxon>
    </lineage>
</organism>
<evidence type="ECO:0000256" key="5">
    <source>
        <dbReference type="SAM" id="Phobius"/>
    </source>
</evidence>
<keyword evidence="2 5" id="KW-0812">Transmembrane</keyword>
<dbReference type="PANTHER" id="PTHR37306:SF1">
    <property type="entry name" value="COLICIN V PRODUCTION PROTEIN"/>
    <property type="match status" value="1"/>
</dbReference>
<feature type="transmembrane region" description="Helical" evidence="5">
    <location>
        <begin position="68"/>
        <end position="89"/>
    </location>
</feature>
<comment type="subcellular location">
    <subcellularLocation>
        <location evidence="1">Membrane</location>
        <topology evidence="1">Multi-pass membrane protein</topology>
    </subcellularLocation>
</comment>